<evidence type="ECO:0000256" key="1">
    <source>
        <dbReference type="SAM" id="MobiDB-lite"/>
    </source>
</evidence>
<sequence>MFEKSTKKSPLGVDPIGKLRRKRRRRSRSRRQNRSRSQIVKELQNEQLQRARSLSRKRYEKKTQVNEENVKNADNN</sequence>
<dbReference type="AlphaFoldDB" id="A0A8J2HCN0"/>
<reference evidence="2" key="1">
    <citation type="submission" date="2021-04" db="EMBL/GenBank/DDBJ databases">
        <authorList>
            <person name="Chebbi M.A.C M."/>
        </authorList>
    </citation>
    <scope>NUCLEOTIDE SEQUENCE</scope>
</reference>
<name>A0A8J2HCN0_COTCN</name>
<protein>
    <submittedName>
        <fullName evidence="2">Cc_p6.9_2</fullName>
    </submittedName>
</protein>
<proteinExistence type="predicted"/>
<organism evidence="2 3">
    <name type="scientific">Cotesia congregata</name>
    <name type="common">Parasitoid wasp</name>
    <name type="synonym">Apanteles congregatus</name>
    <dbReference type="NCBI Taxonomy" id="51543"/>
    <lineage>
        <taxon>Eukaryota</taxon>
        <taxon>Metazoa</taxon>
        <taxon>Ecdysozoa</taxon>
        <taxon>Arthropoda</taxon>
        <taxon>Hexapoda</taxon>
        <taxon>Insecta</taxon>
        <taxon>Pterygota</taxon>
        <taxon>Neoptera</taxon>
        <taxon>Endopterygota</taxon>
        <taxon>Hymenoptera</taxon>
        <taxon>Apocrita</taxon>
        <taxon>Ichneumonoidea</taxon>
        <taxon>Braconidae</taxon>
        <taxon>Microgastrinae</taxon>
        <taxon>Cotesia</taxon>
    </lineage>
</organism>
<comment type="caution">
    <text evidence="2">The sequence shown here is derived from an EMBL/GenBank/DDBJ whole genome shotgun (WGS) entry which is preliminary data.</text>
</comment>
<keyword evidence="3" id="KW-1185">Reference proteome</keyword>
<gene>
    <name evidence="2" type="ORF">HICCMSTLAB_LOCUS5432</name>
</gene>
<dbReference type="OrthoDB" id="10364740at2759"/>
<evidence type="ECO:0000313" key="2">
    <source>
        <dbReference type="EMBL" id="CAG5089932.1"/>
    </source>
</evidence>
<dbReference type="EMBL" id="CAJNRD030001119">
    <property type="protein sequence ID" value="CAG5089932.1"/>
    <property type="molecule type" value="Genomic_DNA"/>
</dbReference>
<feature type="compositionally biased region" description="Basic and acidic residues" evidence="1">
    <location>
        <begin position="61"/>
        <end position="76"/>
    </location>
</feature>
<evidence type="ECO:0000313" key="3">
    <source>
        <dbReference type="Proteomes" id="UP000786811"/>
    </source>
</evidence>
<dbReference type="Proteomes" id="UP000786811">
    <property type="component" value="Unassembled WGS sequence"/>
</dbReference>
<feature type="region of interest" description="Disordered" evidence="1">
    <location>
        <begin position="1"/>
        <end position="76"/>
    </location>
</feature>
<accession>A0A8J2HCN0</accession>
<feature type="compositionally biased region" description="Basic residues" evidence="1">
    <location>
        <begin position="18"/>
        <end position="34"/>
    </location>
</feature>